<feature type="transmembrane region" description="Helical" evidence="5">
    <location>
        <begin position="251"/>
        <end position="274"/>
    </location>
</feature>
<feature type="transmembrane region" description="Helical" evidence="5">
    <location>
        <begin position="30"/>
        <end position="57"/>
    </location>
</feature>
<dbReference type="Pfam" id="PF00005">
    <property type="entry name" value="ABC_tran"/>
    <property type="match status" value="1"/>
</dbReference>
<dbReference type="Pfam" id="PF00664">
    <property type="entry name" value="ABC_membrane"/>
    <property type="match status" value="1"/>
</dbReference>
<dbReference type="PANTHER" id="PTHR43394:SF4">
    <property type="entry name" value="TOXIN SECRETION ABC TRANSPORTER ATP-BINDING PROTEIN"/>
    <property type="match status" value="1"/>
</dbReference>
<dbReference type="SUPFAM" id="SSF52540">
    <property type="entry name" value="P-loop containing nucleoside triphosphate hydrolases"/>
    <property type="match status" value="1"/>
</dbReference>
<dbReference type="Gene3D" id="1.20.1560.10">
    <property type="entry name" value="ABC transporter type 1, transmembrane domain"/>
    <property type="match status" value="1"/>
</dbReference>
<feature type="transmembrane region" description="Helical" evidence="5">
    <location>
        <begin position="63"/>
        <end position="81"/>
    </location>
</feature>
<dbReference type="InterPro" id="IPR011527">
    <property type="entry name" value="ABC1_TM_dom"/>
</dbReference>
<dbReference type="GO" id="GO:0005524">
    <property type="term" value="F:ATP binding"/>
    <property type="evidence" value="ECO:0007669"/>
    <property type="project" value="UniProtKB-KW"/>
</dbReference>
<comment type="caution">
    <text evidence="8">The sequence shown here is derived from an EMBL/GenBank/DDBJ whole genome shotgun (WGS) entry which is preliminary data.</text>
</comment>
<dbReference type="GO" id="GO:0005886">
    <property type="term" value="C:plasma membrane"/>
    <property type="evidence" value="ECO:0007669"/>
    <property type="project" value="UniProtKB-SubCell"/>
</dbReference>
<dbReference type="SUPFAM" id="SSF90123">
    <property type="entry name" value="ABC transporter transmembrane region"/>
    <property type="match status" value="1"/>
</dbReference>
<comment type="subcellular location">
    <subcellularLocation>
        <location evidence="1">Cell membrane</location>
        <topology evidence="1">Multi-pass membrane protein</topology>
    </subcellularLocation>
</comment>
<reference evidence="8 9" key="1">
    <citation type="submission" date="2018-11" db="EMBL/GenBank/DDBJ databases">
        <title>Novel bacteria species description.</title>
        <authorList>
            <person name="Han J.-H."/>
        </authorList>
    </citation>
    <scope>NUCLEOTIDE SEQUENCE [LARGE SCALE GENOMIC DNA]</scope>
    <source>
        <strain evidence="8 9">KCTC23259</strain>
    </source>
</reference>
<dbReference type="Proteomes" id="UP001204144">
    <property type="component" value="Unassembled WGS sequence"/>
</dbReference>
<evidence type="ECO:0000256" key="5">
    <source>
        <dbReference type="SAM" id="Phobius"/>
    </source>
</evidence>
<keyword evidence="4 5" id="KW-0472">Membrane</keyword>
<evidence type="ECO:0000259" key="7">
    <source>
        <dbReference type="PROSITE" id="PS50929"/>
    </source>
</evidence>
<keyword evidence="8" id="KW-0067">ATP-binding</keyword>
<feature type="transmembrane region" description="Helical" evidence="5">
    <location>
        <begin position="167"/>
        <end position="190"/>
    </location>
</feature>
<keyword evidence="3 5" id="KW-1133">Transmembrane helix</keyword>
<evidence type="ECO:0000256" key="3">
    <source>
        <dbReference type="ARBA" id="ARBA00022989"/>
    </source>
</evidence>
<organism evidence="8 9">
    <name type="scientific">Lacihabitans soyangensis</name>
    <dbReference type="NCBI Taxonomy" id="869394"/>
    <lineage>
        <taxon>Bacteria</taxon>
        <taxon>Pseudomonadati</taxon>
        <taxon>Bacteroidota</taxon>
        <taxon>Cytophagia</taxon>
        <taxon>Cytophagales</taxon>
        <taxon>Leadbetterellaceae</taxon>
        <taxon>Lacihabitans</taxon>
    </lineage>
</organism>
<keyword evidence="2 5" id="KW-0812">Transmembrane</keyword>
<gene>
    <name evidence="8" type="ORF">EGI31_20865</name>
</gene>
<feature type="domain" description="ABC transmembrane type-1" evidence="7">
    <location>
        <begin position="32"/>
        <end position="309"/>
    </location>
</feature>
<name>A0AAE3H537_9BACT</name>
<dbReference type="InterPro" id="IPR003439">
    <property type="entry name" value="ABC_transporter-like_ATP-bd"/>
</dbReference>
<keyword evidence="9" id="KW-1185">Reference proteome</keyword>
<evidence type="ECO:0000256" key="2">
    <source>
        <dbReference type="ARBA" id="ARBA00022692"/>
    </source>
</evidence>
<protein>
    <submittedName>
        <fullName evidence="8">ABC transporter ATP-binding protein</fullName>
    </submittedName>
</protein>
<feature type="domain" description="ABC transporter" evidence="6">
    <location>
        <begin position="342"/>
        <end position="554"/>
    </location>
</feature>
<keyword evidence="8" id="KW-0547">Nucleotide-binding</keyword>
<proteinExistence type="predicted"/>
<dbReference type="GO" id="GO:0015421">
    <property type="term" value="F:ABC-type oligopeptide transporter activity"/>
    <property type="evidence" value="ECO:0007669"/>
    <property type="project" value="TreeGrafter"/>
</dbReference>
<dbReference type="PROSITE" id="PS50929">
    <property type="entry name" value="ABC_TM1F"/>
    <property type="match status" value="1"/>
</dbReference>
<dbReference type="InterPro" id="IPR036640">
    <property type="entry name" value="ABC1_TM_sf"/>
</dbReference>
<accession>A0AAE3H537</accession>
<evidence type="ECO:0000313" key="8">
    <source>
        <dbReference type="EMBL" id="MCP9765394.1"/>
    </source>
</evidence>
<dbReference type="PANTHER" id="PTHR43394">
    <property type="entry name" value="ATP-DEPENDENT PERMEASE MDL1, MITOCHONDRIAL"/>
    <property type="match status" value="1"/>
</dbReference>
<dbReference type="Gene3D" id="3.40.50.300">
    <property type="entry name" value="P-loop containing nucleotide triphosphate hydrolases"/>
    <property type="match status" value="1"/>
</dbReference>
<evidence type="ECO:0000256" key="1">
    <source>
        <dbReference type="ARBA" id="ARBA00004651"/>
    </source>
</evidence>
<dbReference type="InterPro" id="IPR027417">
    <property type="entry name" value="P-loop_NTPase"/>
</dbReference>
<evidence type="ECO:0000313" key="9">
    <source>
        <dbReference type="Proteomes" id="UP001204144"/>
    </source>
</evidence>
<dbReference type="GO" id="GO:0016887">
    <property type="term" value="F:ATP hydrolysis activity"/>
    <property type="evidence" value="ECO:0007669"/>
    <property type="project" value="InterPro"/>
</dbReference>
<dbReference type="PROSITE" id="PS50893">
    <property type="entry name" value="ABC_TRANSPORTER_2"/>
    <property type="match status" value="1"/>
</dbReference>
<evidence type="ECO:0000256" key="4">
    <source>
        <dbReference type="ARBA" id="ARBA00023136"/>
    </source>
</evidence>
<evidence type="ECO:0000259" key="6">
    <source>
        <dbReference type="PROSITE" id="PS50893"/>
    </source>
</evidence>
<feature type="transmembrane region" description="Helical" evidence="5">
    <location>
        <begin position="141"/>
        <end position="161"/>
    </location>
</feature>
<dbReference type="EMBL" id="RJUF01000183">
    <property type="protein sequence ID" value="MCP9765394.1"/>
    <property type="molecule type" value="Genomic_DNA"/>
</dbReference>
<sequence>MGQKHSTTIRSATSRILDLLKLDKEDISSIYIFSIFAGILSLSLPLGIQAIIGFVMAGSLSTSIVVLIAMVLLGTFFTGFLQVRTLQMIEKIEQKLFVRYSLEYGDRLPKLNIEKLDSYYLPELVNRFFDISTLQKSLHKLLVDVPAAIIQVLLGIVLLAFYHPLFIAFGLILLITVATILQFTSAKGFATSIETSDKKYEIGGWLEEMARSIKSFKYSKKSHLHLDNTDELVTKYLDARTRHFKILQIQYWSLIGFKLLITASMLIIGVWLLINQQINIGQFIAADIVIISIMGSIEKLIGVMEQVYEALTAVAKLNKVAEAEIETSGNEILSNRTEGVQIDFQNVDFSYEINNEILKHLNFEILPGQWVLINGKSGAGKSSILRLLTGAFKNFSGQISLDGLPIRNYDSDSIRAQTGILLGQQDIFLGSLQENLTLGVPGITLQNILEVSELTGLNTFLKSSEKGLETTIDPVGKRLPSEIRHAILLTRALLGKSRLYLFEEPFKYLNDEQLNNLIGYLKDTKATIIIASESTVCQKYCDLTLSLDNGKINIAK</sequence>
<dbReference type="AlphaFoldDB" id="A0AAE3H537"/>
<dbReference type="InterPro" id="IPR039421">
    <property type="entry name" value="Type_1_exporter"/>
</dbReference>
<dbReference type="RefSeq" id="WP_255039087.1">
    <property type="nucleotide sequence ID" value="NZ_RJUF01000183.1"/>
</dbReference>